<dbReference type="Gene3D" id="3.10.28.10">
    <property type="entry name" value="Homing endonucleases"/>
    <property type="match status" value="1"/>
</dbReference>
<proteinExistence type="predicted"/>
<dbReference type="InterPro" id="IPR027434">
    <property type="entry name" value="Homing_endonucl"/>
</dbReference>
<accession>E3SP68</accession>
<name>E3SP68_9CAUD</name>
<evidence type="ECO:0000313" key="2">
    <source>
        <dbReference type="Proteomes" id="UP000006533"/>
    </source>
</evidence>
<dbReference type="RefSeq" id="YP_005087557.1">
    <property type="nucleotide sequence ID" value="NC_016659.1"/>
</dbReference>
<sequence length="116" mass="13502">MQTLEPTGLKSIEWAAGLFEGEGTLYKRKNGRWHIRIKMTDLDVLENFLGVMDAGHLSGPYHPPSLKSHHKPFWHWETGRREDLLKVVEKLLPYLGHRRSQLARTCLQEYGTNLCY</sequence>
<dbReference type="SUPFAM" id="SSF55608">
    <property type="entry name" value="Homing endonucleases"/>
    <property type="match status" value="1"/>
</dbReference>
<dbReference type="GeneID" id="11538164"/>
<reference evidence="1 2" key="1">
    <citation type="submission" date="2009-10" db="EMBL/GenBank/DDBJ databases">
        <title>The Genome Sequence of Cyanophage NATL2A-133.</title>
        <authorList>
            <consortium name="The Broad Institute Genome Sequencing Platform"/>
            <person name="Henn M.R."/>
            <person name="Sullivan M.S."/>
            <person name="Osburne M.S."/>
            <person name="Levin J."/>
            <person name="Malboeuf C."/>
            <person name="Casali M."/>
            <person name="Russ C."/>
            <person name="Lennon N."/>
            <person name="Erlich R."/>
            <person name="Young S.K."/>
            <person name="Koehrsen M."/>
            <person name="Yandava C."/>
            <person name="Zeng Q."/>
            <person name="Alvarado L."/>
            <person name="Anderson S."/>
            <person name="Berlin A."/>
            <person name="Borenstein D."/>
            <person name="Chen Z."/>
            <person name="Engels R."/>
            <person name="Freedman E."/>
            <person name="Gellesch M."/>
            <person name="Goldberg J."/>
            <person name="Green L."/>
            <person name="Griggs A."/>
            <person name="Gujja S."/>
            <person name="Heiman D."/>
            <person name="Hepburn T."/>
            <person name="Howarth C."/>
            <person name="Jen D."/>
            <person name="Larson L."/>
            <person name="Lewis B."/>
            <person name="Mehta T."/>
            <person name="Park D."/>
            <person name="Pearson M."/>
            <person name="Roberts A."/>
            <person name="Ryan E."/>
            <person name="Saif S."/>
            <person name="Shea T."/>
            <person name="Shenoy N."/>
            <person name="Sisk P."/>
            <person name="Stolte C."/>
            <person name="Sykes S."/>
            <person name="Walk T."/>
            <person name="White J."/>
            <person name="Yu Q."/>
            <person name="Coleman M.L."/>
            <person name="Huang K.H."/>
            <person name="Weigele P.R."/>
            <person name="DeFrancesco A.S."/>
            <person name="Kern S.E."/>
            <person name="Thompson L.R."/>
            <person name="Fu R."/>
            <person name="Hombeck B."/>
            <person name="Chisholm S.W."/>
            <person name="Haas B."/>
            <person name="Nusbaum C."/>
            <person name="Galagan J."/>
            <person name="Birren B."/>
        </authorList>
    </citation>
    <scope>NUCLEOTIDE SEQUENCE [LARGE SCALE GENOMIC DNA]</scope>
    <source>
        <strain evidence="1">NATL2A-133</strain>
    </source>
</reference>
<dbReference type="EMBL" id="GU071104">
    <property type="protein sequence ID" value="ADP00185.1"/>
    <property type="molecule type" value="Genomic_DNA"/>
</dbReference>
<dbReference type="KEGG" id="vg:11538164"/>
<dbReference type="Proteomes" id="UP000006533">
    <property type="component" value="Segment"/>
</dbReference>
<protein>
    <submittedName>
        <fullName evidence="1">Predicted protein</fullName>
    </submittedName>
</protein>
<evidence type="ECO:0000313" key="1">
    <source>
        <dbReference type="EMBL" id="ADP00185.1"/>
    </source>
</evidence>
<keyword evidence="2" id="KW-1185">Reference proteome</keyword>
<organism evidence="1 2">
    <name type="scientific">Cyanophage NATL2A-133</name>
    <dbReference type="NCBI Taxonomy" id="445692"/>
    <lineage>
        <taxon>Viruses</taxon>
        <taxon>Duplodnaviria</taxon>
        <taxon>Heunggongvirae</taxon>
        <taxon>Uroviricota</taxon>
        <taxon>Caudoviricetes</taxon>
        <taxon>Autographivirales</taxon>
        <taxon>Sechaudvirinae</taxon>
        <taxon>Tangaroavirus</taxon>
        <taxon>Tangaroavirus NATL2A133</taxon>
    </lineage>
</organism>
<gene>
    <name evidence="1" type="ORF">CYPG_00045</name>
</gene>